<name>A0A934IUU6_9BACL</name>
<organism evidence="1 2">
    <name type="scientific">Paenibacillus roseus</name>
    <dbReference type="NCBI Taxonomy" id="2798579"/>
    <lineage>
        <taxon>Bacteria</taxon>
        <taxon>Bacillati</taxon>
        <taxon>Bacillota</taxon>
        <taxon>Bacilli</taxon>
        <taxon>Bacillales</taxon>
        <taxon>Paenibacillaceae</taxon>
        <taxon>Paenibacillus</taxon>
    </lineage>
</organism>
<evidence type="ECO:0008006" key="3">
    <source>
        <dbReference type="Google" id="ProtNLM"/>
    </source>
</evidence>
<proteinExistence type="predicted"/>
<gene>
    <name evidence="1" type="ORF">JFN88_00190</name>
</gene>
<comment type="caution">
    <text evidence="1">The sequence shown here is derived from an EMBL/GenBank/DDBJ whole genome shotgun (WGS) entry which is preliminary data.</text>
</comment>
<evidence type="ECO:0000313" key="2">
    <source>
        <dbReference type="Proteomes" id="UP000640274"/>
    </source>
</evidence>
<sequence length="64" mass="7583">MRKIIESLILVALIFLIGCQSEELSEADRTRFIHENNLEPAIELSEQDAYYYLNFRSLNYRKNS</sequence>
<reference evidence="1" key="1">
    <citation type="submission" date="2020-12" db="EMBL/GenBank/DDBJ databases">
        <authorList>
            <person name="Huq M.A."/>
        </authorList>
    </citation>
    <scope>NUCLEOTIDE SEQUENCE</scope>
    <source>
        <strain evidence="1">MAHUQ-46</strain>
    </source>
</reference>
<dbReference type="Proteomes" id="UP000640274">
    <property type="component" value="Unassembled WGS sequence"/>
</dbReference>
<dbReference type="EMBL" id="JAELUP010000001">
    <property type="protein sequence ID" value="MBJ6359747.1"/>
    <property type="molecule type" value="Genomic_DNA"/>
</dbReference>
<dbReference type="PROSITE" id="PS51257">
    <property type="entry name" value="PROKAR_LIPOPROTEIN"/>
    <property type="match status" value="1"/>
</dbReference>
<accession>A0A934IUU6</accession>
<keyword evidence="2" id="KW-1185">Reference proteome</keyword>
<protein>
    <recommendedName>
        <fullName evidence="3">Lipoprotein</fullName>
    </recommendedName>
</protein>
<dbReference type="AlphaFoldDB" id="A0A934IUU6"/>
<evidence type="ECO:0000313" key="1">
    <source>
        <dbReference type="EMBL" id="MBJ6359747.1"/>
    </source>
</evidence>
<dbReference type="RefSeq" id="WP_199017269.1">
    <property type="nucleotide sequence ID" value="NZ_JAELUP010000001.1"/>
</dbReference>